<dbReference type="Proteomes" id="UP000242188">
    <property type="component" value="Unassembled WGS sequence"/>
</dbReference>
<gene>
    <name evidence="4" type="ORF">KP79_PYT09957</name>
</gene>
<comment type="caution">
    <text evidence="4">The sequence shown here is derived from an EMBL/GenBank/DDBJ whole genome shotgun (WGS) entry which is preliminary data.</text>
</comment>
<keyword evidence="3" id="KW-0812">Transmembrane</keyword>
<dbReference type="PROSITE" id="PS51450">
    <property type="entry name" value="LRR"/>
    <property type="match status" value="4"/>
</dbReference>
<dbReference type="InterPro" id="IPR001611">
    <property type="entry name" value="Leu-rich_rpt"/>
</dbReference>
<dbReference type="PANTHER" id="PTHR48051">
    <property type="match status" value="1"/>
</dbReference>
<organism evidence="4 5">
    <name type="scientific">Mizuhopecten yessoensis</name>
    <name type="common">Japanese scallop</name>
    <name type="synonym">Patinopecten yessoensis</name>
    <dbReference type="NCBI Taxonomy" id="6573"/>
    <lineage>
        <taxon>Eukaryota</taxon>
        <taxon>Metazoa</taxon>
        <taxon>Spiralia</taxon>
        <taxon>Lophotrochozoa</taxon>
        <taxon>Mollusca</taxon>
        <taxon>Bivalvia</taxon>
        <taxon>Autobranchia</taxon>
        <taxon>Pteriomorphia</taxon>
        <taxon>Pectinida</taxon>
        <taxon>Pectinoidea</taxon>
        <taxon>Pectinidae</taxon>
        <taxon>Mizuhopecten</taxon>
    </lineage>
</organism>
<dbReference type="SMART" id="SM00364">
    <property type="entry name" value="LRR_BAC"/>
    <property type="match status" value="7"/>
</dbReference>
<evidence type="ECO:0000313" key="4">
    <source>
        <dbReference type="EMBL" id="OWF38635.1"/>
    </source>
</evidence>
<dbReference type="GO" id="GO:0005737">
    <property type="term" value="C:cytoplasm"/>
    <property type="evidence" value="ECO:0007669"/>
    <property type="project" value="TreeGrafter"/>
</dbReference>
<evidence type="ECO:0000256" key="2">
    <source>
        <dbReference type="ARBA" id="ARBA00022737"/>
    </source>
</evidence>
<keyword evidence="1" id="KW-0433">Leucine-rich repeat</keyword>
<sequence length="501" mass="55831">MYRVMASFCYQYLSIVANDFIFFSGDVQTTTIAVAIASSLCYSIVWAIYYIVRLAHPRHRKENGRRKSTTSLAYLPNMGAKFTIKRPKTSTTGLYPDVINFETVLCSQVEVPCVRCSKNLADPQCRFVTCKVCCFCREACSIHKHPCDLECRPCDHLGVVTEINLSECQISQCPERIGYFGSQLSLLNLSGNNLGEIPEEIGCLRGLKEFYLQKNSIKILPATLGSLTNLQILTVSSNKITSLPDFWLSLSNLQHLDVSSNEISAVPDSVRHLRHLRTLLLQHNKFSTIPDKLCQLNELQKLDVSDNCLDSVPNSLGGLLRLEEFLAVSCNLDTFPMSLCQCPSLRTINLSRNRLKVIPVEVGRVGNLRELNVSYNSLQYLPATLHINHLHVCDISENPFLTEADQSDVQSLTQGPYETGSVPALFELAFRTVVSGDSPHYDLTALPLILQETVGERKTCTSCGVVFLDLYRSSLHFQQFSQGHIPFLSQLCSAACAAINS</sequence>
<dbReference type="InterPro" id="IPR003591">
    <property type="entry name" value="Leu-rich_rpt_typical-subtyp"/>
</dbReference>
<proteinExistence type="predicted"/>
<dbReference type="PANTHER" id="PTHR48051:SF54">
    <property type="entry name" value="LEUCINE-RICH REPEAT-CONTAINING PROTEIN"/>
    <property type="match status" value="1"/>
</dbReference>
<keyword evidence="3" id="KW-0472">Membrane</keyword>
<dbReference type="InterPro" id="IPR032675">
    <property type="entry name" value="LRR_dom_sf"/>
</dbReference>
<dbReference type="OrthoDB" id="2021138at2759"/>
<accession>A0A210PQ59</accession>
<dbReference type="Pfam" id="PF13855">
    <property type="entry name" value="LRR_8"/>
    <property type="match status" value="1"/>
</dbReference>
<name>A0A210PQ59_MIZYE</name>
<evidence type="ECO:0000256" key="1">
    <source>
        <dbReference type="ARBA" id="ARBA00022614"/>
    </source>
</evidence>
<protein>
    <submittedName>
        <fullName evidence="4">Protein lap4</fullName>
    </submittedName>
</protein>
<keyword evidence="3" id="KW-1133">Transmembrane helix</keyword>
<evidence type="ECO:0000313" key="5">
    <source>
        <dbReference type="Proteomes" id="UP000242188"/>
    </source>
</evidence>
<feature type="transmembrane region" description="Helical" evidence="3">
    <location>
        <begin position="32"/>
        <end position="52"/>
    </location>
</feature>
<evidence type="ECO:0000256" key="3">
    <source>
        <dbReference type="SAM" id="Phobius"/>
    </source>
</evidence>
<dbReference type="EMBL" id="NEDP02005560">
    <property type="protein sequence ID" value="OWF38635.1"/>
    <property type="molecule type" value="Genomic_DNA"/>
</dbReference>
<keyword evidence="2" id="KW-0677">Repeat</keyword>
<keyword evidence="5" id="KW-1185">Reference proteome</keyword>
<dbReference type="Gene3D" id="3.80.10.10">
    <property type="entry name" value="Ribonuclease Inhibitor"/>
    <property type="match status" value="1"/>
</dbReference>
<dbReference type="AlphaFoldDB" id="A0A210PQ59"/>
<dbReference type="STRING" id="6573.A0A210PQ59"/>
<dbReference type="Pfam" id="PF00560">
    <property type="entry name" value="LRR_1"/>
    <property type="match status" value="2"/>
</dbReference>
<dbReference type="SMART" id="SM00369">
    <property type="entry name" value="LRR_TYP"/>
    <property type="match status" value="8"/>
</dbReference>
<dbReference type="SUPFAM" id="SSF52058">
    <property type="entry name" value="L domain-like"/>
    <property type="match status" value="1"/>
</dbReference>
<reference evidence="4 5" key="1">
    <citation type="journal article" date="2017" name="Nat. Ecol. Evol.">
        <title>Scallop genome provides insights into evolution of bilaterian karyotype and development.</title>
        <authorList>
            <person name="Wang S."/>
            <person name="Zhang J."/>
            <person name="Jiao W."/>
            <person name="Li J."/>
            <person name="Xun X."/>
            <person name="Sun Y."/>
            <person name="Guo X."/>
            <person name="Huan P."/>
            <person name="Dong B."/>
            <person name="Zhang L."/>
            <person name="Hu X."/>
            <person name="Sun X."/>
            <person name="Wang J."/>
            <person name="Zhao C."/>
            <person name="Wang Y."/>
            <person name="Wang D."/>
            <person name="Huang X."/>
            <person name="Wang R."/>
            <person name="Lv J."/>
            <person name="Li Y."/>
            <person name="Zhang Z."/>
            <person name="Liu B."/>
            <person name="Lu W."/>
            <person name="Hui Y."/>
            <person name="Liang J."/>
            <person name="Zhou Z."/>
            <person name="Hou R."/>
            <person name="Li X."/>
            <person name="Liu Y."/>
            <person name="Li H."/>
            <person name="Ning X."/>
            <person name="Lin Y."/>
            <person name="Zhao L."/>
            <person name="Xing Q."/>
            <person name="Dou J."/>
            <person name="Li Y."/>
            <person name="Mao J."/>
            <person name="Guo H."/>
            <person name="Dou H."/>
            <person name="Li T."/>
            <person name="Mu C."/>
            <person name="Jiang W."/>
            <person name="Fu Q."/>
            <person name="Fu X."/>
            <person name="Miao Y."/>
            <person name="Liu J."/>
            <person name="Yu Q."/>
            <person name="Li R."/>
            <person name="Liao H."/>
            <person name="Li X."/>
            <person name="Kong Y."/>
            <person name="Jiang Z."/>
            <person name="Chourrout D."/>
            <person name="Li R."/>
            <person name="Bao Z."/>
        </authorList>
    </citation>
    <scope>NUCLEOTIDE SEQUENCE [LARGE SCALE GENOMIC DNA]</scope>
    <source>
        <strain evidence="4 5">PY_sf001</strain>
    </source>
</reference>
<dbReference type="InterPro" id="IPR050216">
    <property type="entry name" value="LRR_domain-containing"/>
</dbReference>